<name>A0A9D4MX58_DREPO</name>
<reference evidence="1" key="2">
    <citation type="submission" date="2020-11" db="EMBL/GenBank/DDBJ databases">
        <authorList>
            <person name="McCartney M.A."/>
            <person name="Auch B."/>
            <person name="Kono T."/>
            <person name="Mallez S."/>
            <person name="Becker A."/>
            <person name="Gohl D.M."/>
            <person name="Silverstein K.A.T."/>
            <person name="Koren S."/>
            <person name="Bechman K.B."/>
            <person name="Herman A."/>
            <person name="Abrahante J.E."/>
            <person name="Garbe J."/>
        </authorList>
    </citation>
    <scope>NUCLEOTIDE SEQUENCE</scope>
    <source>
        <strain evidence="1">Duluth1</strain>
        <tissue evidence="1">Whole animal</tissue>
    </source>
</reference>
<evidence type="ECO:0000313" key="2">
    <source>
        <dbReference type="Proteomes" id="UP000828390"/>
    </source>
</evidence>
<comment type="caution">
    <text evidence="1">The sequence shown here is derived from an EMBL/GenBank/DDBJ whole genome shotgun (WGS) entry which is preliminary data.</text>
</comment>
<keyword evidence="2" id="KW-1185">Reference proteome</keyword>
<proteinExistence type="predicted"/>
<dbReference type="AlphaFoldDB" id="A0A9D4MX58"/>
<reference evidence="1" key="1">
    <citation type="journal article" date="2019" name="bioRxiv">
        <title>The Genome of the Zebra Mussel, Dreissena polymorpha: A Resource for Invasive Species Research.</title>
        <authorList>
            <person name="McCartney M.A."/>
            <person name="Auch B."/>
            <person name="Kono T."/>
            <person name="Mallez S."/>
            <person name="Zhang Y."/>
            <person name="Obille A."/>
            <person name="Becker A."/>
            <person name="Abrahante J.E."/>
            <person name="Garbe J."/>
            <person name="Badalamenti J.P."/>
            <person name="Herman A."/>
            <person name="Mangelson H."/>
            <person name="Liachko I."/>
            <person name="Sullivan S."/>
            <person name="Sone E.D."/>
            <person name="Koren S."/>
            <person name="Silverstein K.A.T."/>
            <person name="Beckman K.B."/>
            <person name="Gohl D.M."/>
        </authorList>
    </citation>
    <scope>NUCLEOTIDE SEQUENCE</scope>
    <source>
        <strain evidence="1">Duluth1</strain>
        <tissue evidence="1">Whole animal</tissue>
    </source>
</reference>
<dbReference type="Proteomes" id="UP000828390">
    <property type="component" value="Unassembled WGS sequence"/>
</dbReference>
<organism evidence="1 2">
    <name type="scientific">Dreissena polymorpha</name>
    <name type="common">Zebra mussel</name>
    <name type="synonym">Mytilus polymorpha</name>
    <dbReference type="NCBI Taxonomy" id="45954"/>
    <lineage>
        <taxon>Eukaryota</taxon>
        <taxon>Metazoa</taxon>
        <taxon>Spiralia</taxon>
        <taxon>Lophotrochozoa</taxon>
        <taxon>Mollusca</taxon>
        <taxon>Bivalvia</taxon>
        <taxon>Autobranchia</taxon>
        <taxon>Heteroconchia</taxon>
        <taxon>Euheterodonta</taxon>
        <taxon>Imparidentia</taxon>
        <taxon>Neoheterodontei</taxon>
        <taxon>Myida</taxon>
        <taxon>Dreissenoidea</taxon>
        <taxon>Dreissenidae</taxon>
        <taxon>Dreissena</taxon>
    </lineage>
</organism>
<accession>A0A9D4MX58</accession>
<sequence length="65" mass="7499">MRENILVQDGVRYVGVILTFLRSVPDPLGNLVSTHVELTQWLDVLVQSYHCVYHILYESANEKIL</sequence>
<evidence type="ECO:0000313" key="1">
    <source>
        <dbReference type="EMBL" id="KAH3883988.1"/>
    </source>
</evidence>
<gene>
    <name evidence="1" type="ORF">DPMN_007958</name>
</gene>
<dbReference type="EMBL" id="JAIWYP010000001">
    <property type="protein sequence ID" value="KAH3883988.1"/>
    <property type="molecule type" value="Genomic_DNA"/>
</dbReference>
<protein>
    <submittedName>
        <fullName evidence="1">Uncharacterized protein</fullName>
    </submittedName>
</protein>